<evidence type="ECO:0000256" key="1">
    <source>
        <dbReference type="ARBA" id="ARBA00004141"/>
    </source>
</evidence>
<reference evidence="8" key="1">
    <citation type="submission" date="2013-08" db="EMBL/GenBank/DDBJ databases">
        <title>Gene expansion shapes genome architecture in the human pathogen Lichtheimia corymbifera: an evolutionary genomics analysis in the ancient terrestrial Mucorales (Mucoromycotina).</title>
        <authorList>
            <person name="Schwartze V.U."/>
            <person name="Winter S."/>
            <person name="Shelest E."/>
            <person name="Marcet-Houben M."/>
            <person name="Horn F."/>
            <person name="Wehner S."/>
            <person name="Hoffmann K."/>
            <person name="Riege K."/>
            <person name="Sammeth M."/>
            <person name="Nowrousian M."/>
            <person name="Valiante V."/>
            <person name="Linde J."/>
            <person name="Jacobsen I.D."/>
            <person name="Marz M."/>
            <person name="Brakhage A.A."/>
            <person name="Gabaldon T."/>
            <person name="Bocker S."/>
            <person name="Voigt K."/>
        </authorList>
    </citation>
    <scope>NUCLEOTIDE SEQUENCE [LARGE SCALE GENOMIC DNA]</scope>
    <source>
        <strain evidence="8">FSU 9682</strain>
    </source>
</reference>
<dbReference type="PANTHER" id="PTHR23502:SF132">
    <property type="entry name" value="POLYAMINE TRANSPORTER 2-RELATED"/>
    <property type="match status" value="1"/>
</dbReference>
<dbReference type="InterPro" id="IPR020846">
    <property type="entry name" value="MFS_dom"/>
</dbReference>
<dbReference type="OrthoDB" id="440553at2759"/>
<keyword evidence="2" id="KW-0813">Transport</keyword>
<dbReference type="InterPro" id="IPR036259">
    <property type="entry name" value="MFS_trans_sf"/>
</dbReference>
<organism evidence="8 9">
    <name type="scientific">Lichtheimia corymbifera JMRC:FSU:9682</name>
    <dbReference type="NCBI Taxonomy" id="1263082"/>
    <lineage>
        <taxon>Eukaryota</taxon>
        <taxon>Fungi</taxon>
        <taxon>Fungi incertae sedis</taxon>
        <taxon>Mucoromycota</taxon>
        <taxon>Mucoromycotina</taxon>
        <taxon>Mucoromycetes</taxon>
        <taxon>Mucorales</taxon>
        <taxon>Lichtheimiaceae</taxon>
        <taxon>Lichtheimia</taxon>
    </lineage>
</organism>
<feature type="transmembrane region" description="Helical" evidence="6">
    <location>
        <begin position="128"/>
        <end position="150"/>
    </location>
</feature>
<dbReference type="STRING" id="1263082.A0A068S2A0"/>
<keyword evidence="9" id="KW-1185">Reference proteome</keyword>
<keyword evidence="5 6" id="KW-0472">Membrane</keyword>
<dbReference type="GO" id="GO:0005886">
    <property type="term" value="C:plasma membrane"/>
    <property type="evidence" value="ECO:0007669"/>
    <property type="project" value="TreeGrafter"/>
</dbReference>
<evidence type="ECO:0000256" key="5">
    <source>
        <dbReference type="ARBA" id="ARBA00023136"/>
    </source>
</evidence>
<dbReference type="EMBL" id="CBTN010000035">
    <property type="protein sequence ID" value="CDH56100.1"/>
    <property type="molecule type" value="Genomic_DNA"/>
</dbReference>
<evidence type="ECO:0000256" key="4">
    <source>
        <dbReference type="ARBA" id="ARBA00022989"/>
    </source>
</evidence>
<dbReference type="PANTHER" id="PTHR23502">
    <property type="entry name" value="MAJOR FACILITATOR SUPERFAMILY"/>
    <property type="match status" value="1"/>
</dbReference>
<name>A0A068S2A0_9FUNG</name>
<gene>
    <name evidence="8" type="ORF">LCOR_07185.1</name>
</gene>
<feature type="transmembrane region" description="Helical" evidence="6">
    <location>
        <begin position="101"/>
        <end position="122"/>
    </location>
</feature>
<comment type="subcellular location">
    <subcellularLocation>
        <location evidence="1">Membrane</location>
        <topology evidence="1">Multi-pass membrane protein</topology>
    </subcellularLocation>
</comment>
<protein>
    <submittedName>
        <fullName evidence="8">Mfs multidrug resistance</fullName>
    </submittedName>
</protein>
<evidence type="ECO:0000259" key="7">
    <source>
        <dbReference type="PROSITE" id="PS50850"/>
    </source>
</evidence>
<dbReference type="SUPFAM" id="SSF103473">
    <property type="entry name" value="MFS general substrate transporter"/>
    <property type="match status" value="1"/>
</dbReference>
<evidence type="ECO:0000313" key="8">
    <source>
        <dbReference type="EMBL" id="CDH56100.1"/>
    </source>
</evidence>
<dbReference type="Gene3D" id="1.20.1720.10">
    <property type="entry name" value="Multidrug resistance protein D"/>
    <property type="match status" value="1"/>
</dbReference>
<feature type="domain" description="Major facilitator superfamily (MFS) profile" evidence="7">
    <location>
        <begin position="1"/>
        <end position="205"/>
    </location>
</feature>
<dbReference type="InterPro" id="IPR011701">
    <property type="entry name" value="MFS"/>
</dbReference>
<feature type="transmembrane region" description="Helical" evidence="6">
    <location>
        <begin position="41"/>
        <end position="59"/>
    </location>
</feature>
<dbReference type="GO" id="GO:0022857">
    <property type="term" value="F:transmembrane transporter activity"/>
    <property type="evidence" value="ECO:0007669"/>
    <property type="project" value="InterPro"/>
</dbReference>
<proteinExistence type="predicted"/>
<dbReference type="Pfam" id="PF07690">
    <property type="entry name" value="MFS_1"/>
    <property type="match status" value="1"/>
</dbReference>
<feature type="transmembrane region" description="Helical" evidence="6">
    <location>
        <begin position="12"/>
        <end position="34"/>
    </location>
</feature>
<dbReference type="PROSITE" id="PS50850">
    <property type="entry name" value="MFS"/>
    <property type="match status" value="1"/>
</dbReference>
<dbReference type="VEuPathDB" id="FungiDB:LCOR_07185.1"/>
<dbReference type="AlphaFoldDB" id="A0A068S2A0"/>
<evidence type="ECO:0000256" key="6">
    <source>
        <dbReference type="SAM" id="Phobius"/>
    </source>
</evidence>
<keyword evidence="4 6" id="KW-1133">Transmembrane helix</keyword>
<comment type="caution">
    <text evidence="8">The sequence shown here is derived from an EMBL/GenBank/DDBJ whole genome shotgun (WGS) entry which is preliminary data.</text>
</comment>
<evidence type="ECO:0000313" key="9">
    <source>
        <dbReference type="Proteomes" id="UP000027586"/>
    </source>
</evidence>
<sequence length="205" mass="22614">MQSYFGTDGTTINASLSVYAFCSGLFPLIWAIFADKFGKRPMYIISFLIAIIGMVHRAVSVNVTTFIVFRTVSAVGASSMLSLGAGSIGDIANASERGRALAIYQMGPLAGPALGTIFGGYLNEGLGWQSIFWFLDIFCFVAWIVIIVCLPETRHVKKEPSSYSYSEQTTSSEHLTNSNNHHRHHHHRFLNPIAALNFMRYPNVA</sequence>
<evidence type="ECO:0000256" key="3">
    <source>
        <dbReference type="ARBA" id="ARBA00022692"/>
    </source>
</evidence>
<dbReference type="Proteomes" id="UP000027586">
    <property type="component" value="Unassembled WGS sequence"/>
</dbReference>
<evidence type="ECO:0000256" key="2">
    <source>
        <dbReference type="ARBA" id="ARBA00022448"/>
    </source>
</evidence>
<keyword evidence="3 6" id="KW-0812">Transmembrane</keyword>
<accession>A0A068S2A0</accession>